<dbReference type="InterPro" id="IPR021449">
    <property type="entry name" value="DUF3099"/>
</dbReference>
<evidence type="ECO:0000256" key="2">
    <source>
        <dbReference type="SAM" id="Phobius"/>
    </source>
</evidence>
<evidence type="ECO:0008006" key="5">
    <source>
        <dbReference type="Google" id="ProtNLM"/>
    </source>
</evidence>
<evidence type="ECO:0000256" key="1">
    <source>
        <dbReference type="SAM" id="MobiDB-lite"/>
    </source>
</evidence>
<evidence type="ECO:0000313" key="3">
    <source>
        <dbReference type="EMBL" id="KHS53467.1"/>
    </source>
</evidence>
<dbReference type="Pfam" id="PF11298">
    <property type="entry name" value="DUF3099"/>
    <property type="match status" value="1"/>
</dbReference>
<feature type="compositionally biased region" description="Acidic residues" evidence="1">
    <location>
        <begin position="116"/>
        <end position="130"/>
    </location>
</feature>
<evidence type="ECO:0000313" key="4">
    <source>
        <dbReference type="Proteomes" id="UP000031488"/>
    </source>
</evidence>
<gene>
    <name evidence="3" type="ORF">AE0388_0955</name>
</gene>
<keyword evidence="2" id="KW-1133">Transmembrane helix</keyword>
<proteinExistence type="predicted"/>
<dbReference type="STRING" id="1703.BLSMQ_2128"/>
<feature type="region of interest" description="Disordered" evidence="1">
    <location>
        <begin position="88"/>
        <end position="174"/>
    </location>
</feature>
<feature type="transmembrane region" description="Helical" evidence="2">
    <location>
        <begin position="60"/>
        <end position="82"/>
    </location>
</feature>
<accession>A0A0B9AVU1</accession>
<protein>
    <recommendedName>
        <fullName evidence="5">DUF3099 domain-containing protein</fullName>
    </recommendedName>
</protein>
<dbReference type="AlphaFoldDB" id="A0A0B9AVU1"/>
<keyword evidence="2" id="KW-0472">Membrane</keyword>
<dbReference type="Proteomes" id="UP000031488">
    <property type="component" value="Unassembled WGS sequence"/>
</dbReference>
<organism evidence="3 4">
    <name type="scientific">Brevibacterium linens</name>
    <dbReference type="NCBI Taxonomy" id="1703"/>
    <lineage>
        <taxon>Bacteria</taxon>
        <taxon>Bacillati</taxon>
        <taxon>Actinomycetota</taxon>
        <taxon>Actinomycetes</taxon>
        <taxon>Micrococcales</taxon>
        <taxon>Brevibacteriaceae</taxon>
        <taxon>Brevibacterium</taxon>
    </lineage>
</organism>
<dbReference type="PATRIC" id="fig|1703.6.peg.840"/>
<keyword evidence="4" id="KW-1185">Reference proteome</keyword>
<dbReference type="RefSeq" id="WP_235354933.1">
    <property type="nucleotide sequence ID" value="NZ_CP186330.1"/>
</dbReference>
<keyword evidence="2" id="KW-0812">Transmembrane</keyword>
<comment type="caution">
    <text evidence="3">The sequence shown here is derived from an EMBL/GenBank/DDBJ whole genome shotgun (WGS) entry which is preliminary data.</text>
</comment>
<reference evidence="3 4" key="1">
    <citation type="submission" date="2014-11" db="EMBL/GenBank/DDBJ databases">
        <title>Draft Genome Sequence of Brevibacterium linens AE038-8.</title>
        <authorList>
            <person name="Maizel D."/>
            <person name="Utturkar S.M."/>
            <person name="Brown S.D."/>
            <person name="Ferrero M."/>
            <person name="Rosen B.P."/>
        </authorList>
    </citation>
    <scope>NUCLEOTIDE SEQUENCE [LARGE SCALE GENOMIC DNA]</scope>
    <source>
        <strain evidence="3 4">AE038-8</strain>
    </source>
</reference>
<dbReference type="EMBL" id="JTJZ01000015">
    <property type="protein sequence ID" value="KHS53467.1"/>
    <property type="molecule type" value="Genomic_DNA"/>
</dbReference>
<name>A0A0B9AVU1_BRELN</name>
<feature type="transmembrane region" description="Helical" evidence="2">
    <location>
        <begin position="33"/>
        <end position="54"/>
    </location>
</feature>
<sequence>MFGSHRSKKDMVRHAQQITTADTALDDDMRSRIIKYSITMGIRTVCFVAAYFAFVADLHIIMWLCVAGAVILPYPAVIFANAGRERSRDDRSALLDQAPLAELPPAHGETVSGDTLDGETVDDETSDDADQNGAGQDTDEPDVGDKGQTIPGETIPGETIPGETVEDDDRSDQD</sequence>
<feature type="compositionally biased region" description="Acidic residues" evidence="1">
    <location>
        <begin position="164"/>
        <end position="174"/>
    </location>
</feature>